<feature type="compositionally biased region" description="Gly residues" evidence="1">
    <location>
        <begin position="8"/>
        <end position="18"/>
    </location>
</feature>
<protein>
    <submittedName>
        <fullName evidence="2">Uncharacterized protein</fullName>
    </submittedName>
</protein>
<evidence type="ECO:0000313" key="2">
    <source>
        <dbReference type="EMBL" id="EUC43496.1"/>
    </source>
</evidence>
<sequence length="199" mass="20604">MLARGTARLGGSGGGQGRAGAAPAEPHEQTRLAAPLQAMLGHSKGPVKLAAPPRANQRGGILHSRSPATDLDLCGPGRASRRPMTRATGARRVEWQPVASCLPWLPDWSGHLAYALLQGPSLIRLSLPEAAWTLLPSARLLAGAALPLVALGMACSPGGPTRADRGRAHRDCCQPSLPQSGRGARSRRGAEWTAAATSC</sequence>
<feature type="region of interest" description="Disordered" evidence="1">
    <location>
        <begin position="1"/>
        <end position="29"/>
    </location>
</feature>
<name>W6ZIS9_COCMI</name>
<dbReference type="Proteomes" id="UP000054032">
    <property type="component" value="Unassembled WGS sequence"/>
</dbReference>
<dbReference type="RefSeq" id="XP_007689969.1">
    <property type="nucleotide sequence ID" value="XM_007691779.1"/>
</dbReference>
<organism evidence="2 3">
    <name type="scientific">Bipolaris oryzae ATCC 44560</name>
    <dbReference type="NCBI Taxonomy" id="930090"/>
    <lineage>
        <taxon>Eukaryota</taxon>
        <taxon>Fungi</taxon>
        <taxon>Dikarya</taxon>
        <taxon>Ascomycota</taxon>
        <taxon>Pezizomycotina</taxon>
        <taxon>Dothideomycetes</taxon>
        <taxon>Pleosporomycetidae</taxon>
        <taxon>Pleosporales</taxon>
        <taxon>Pleosporineae</taxon>
        <taxon>Pleosporaceae</taxon>
        <taxon>Bipolaris</taxon>
    </lineage>
</organism>
<dbReference type="AlphaFoldDB" id="W6ZIS9"/>
<dbReference type="GeneID" id="19121225"/>
<gene>
    <name evidence="2" type="ORF">COCMIDRAFT_28022</name>
</gene>
<keyword evidence="3" id="KW-1185">Reference proteome</keyword>
<dbReference type="KEGG" id="bor:COCMIDRAFT_28022"/>
<feature type="region of interest" description="Disordered" evidence="1">
    <location>
        <begin position="44"/>
        <end position="67"/>
    </location>
</feature>
<feature type="region of interest" description="Disordered" evidence="1">
    <location>
        <begin position="159"/>
        <end position="199"/>
    </location>
</feature>
<feature type="compositionally biased region" description="Basic and acidic residues" evidence="1">
    <location>
        <begin position="162"/>
        <end position="172"/>
    </location>
</feature>
<dbReference type="EMBL" id="KI964027">
    <property type="protein sequence ID" value="EUC43496.1"/>
    <property type="molecule type" value="Genomic_DNA"/>
</dbReference>
<evidence type="ECO:0000313" key="3">
    <source>
        <dbReference type="Proteomes" id="UP000054032"/>
    </source>
</evidence>
<reference evidence="2 3" key="1">
    <citation type="journal article" date="2013" name="PLoS Genet.">
        <title>Comparative genome structure, secondary metabolite, and effector coding capacity across Cochliobolus pathogens.</title>
        <authorList>
            <person name="Condon B.J."/>
            <person name="Leng Y."/>
            <person name="Wu D."/>
            <person name="Bushley K.E."/>
            <person name="Ohm R.A."/>
            <person name="Otillar R."/>
            <person name="Martin J."/>
            <person name="Schackwitz W."/>
            <person name="Grimwood J."/>
            <person name="MohdZainudin N."/>
            <person name="Xue C."/>
            <person name="Wang R."/>
            <person name="Manning V.A."/>
            <person name="Dhillon B."/>
            <person name="Tu Z.J."/>
            <person name="Steffenson B.J."/>
            <person name="Salamov A."/>
            <person name="Sun H."/>
            <person name="Lowry S."/>
            <person name="LaButti K."/>
            <person name="Han J."/>
            <person name="Copeland A."/>
            <person name="Lindquist E."/>
            <person name="Barry K."/>
            <person name="Schmutz J."/>
            <person name="Baker S.E."/>
            <person name="Ciuffetti L.M."/>
            <person name="Grigoriev I.V."/>
            <person name="Zhong S."/>
            <person name="Turgeon B.G."/>
        </authorList>
    </citation>
    <scope>NUCLEOTIDE SEQUENCE [LARGE SCALE GENOMIC DNA]</scope>
    <source>
        <strain evidence="2 3">ATCC 44560</strain>
    </source>
</reference>
<accession>W6ZIS9</accession>
<evidence type="ECO:0000256" key="1">
    <source>
        <dbReference type="SAM" id="MobiDB-lite"/>
    </source>
</evidence>
<proteinExistence type="predicted"/>
<dbReference type="HOGENOM" id="CLU_1371968_0_0_1"/>